<dbReference type="AlphaFoldDB" id="A0A917VIY9"/>
<keyword evidence="2" id="KW-0677">Repeat</keyword>
<keyword evidence="1" id="KW-0808">Transferase</keyword>
<keyword evidence="6" id="KW-1185">Reference proteome</keyword>
<dbReference type="PROSITE" id="PS50206">
    <property type="entry name" value="RHODANESE_3"/>
    <property type="match status" value="2"/>
</dbReference>
<dbReference type="InterPro" id="IPR036873">
    <property type="entry name" value="Rhodanese-like_dom_sf"/>
</dbReference>
<dbReference type="Gene3D" id="3.40.250.10">
    <property type="entry name" value="Rhodanese-like domain"/>
    <property type="match status" value="2"/>
</dbReference>
<reference evidence="5" key="1">
    <citation type="journal article" date="2014" name="Int. J. Syst. Evol. Microbiol.">
        <title>Complete genome sequence of Corynebacterium casei LMG S-19264T (=DSM 44701T), isolated from a smear-ripened cheese.</title>
        <authorList>
            <consortium name="US DOE Joint Genome Institute (JGI-PGF)"/>
            <person name="Walter F."/>
            <person name="Albersmeier A."/>
            <person name="Kalinowski J."/>
            <person name="Ruckert C."/>
        </authorList>
    </citation>
    <scope>NUCLEOTIDE SEQUENCE</scope>
    <source>
        <strain evidence="5">JCM 3035</strain>
    </source>
</reference>
<sequence length="287" mass="30298">MTAPVLTSVAELYSRLRIGDAPDPAPLVLDVRWQLGDPHGREHYLKEHIPGAVYVDLDTELAAPPTPEDGRHPLPDPAELQAAARRWGVTAGRPVVVYDDNGNTAAARAWWLLRWAGVERVTLLDGALGAWRAARLPTETGEPADTPAPGDIVLRPGRLPVLDADAAAEVARDGVLLDARAAERYRGESEPVDPRAGHIPGALSAPTGGNLTPDGTFRDAEELAVRFTALGADDAIEVGVYCGSGVTAAHQIAALAHAGIPAALYPGSWSAWSADPDRPAVLGERPY</sequence>
<gene>
    <name evidence="5" type="primary">sseA</name>
    <name evidence="5" type="ORF">GCM10010094_52070</name>
</gene>
<evidence type="ECO:0000256" key="1">
    <source>
        <dbReference type="ARBA" id="ARBA00022679"/>
    </source>
</evidence>
<dbReference type="CDD" id="cd01449">
    <property type="entry name" value="TST_Repeat_2"/>
    <property type="match status" value="1"/>
</dbReference>
<feature type="domain" description="Rhodanese" evidence="4">
    <location>
        <begin position="170"/>
        <end position="281"/>
    </location>
</feature>
<reference evidence="5" key="2">
    <citation type="submission" date="2020-09" db="EMBL/GenBank/DDBJ databases">
        <authorList>
            <person name="Sun Q."/>
            <person name="Ohkuma M."/>
        </authorList>
    </citation>
    <scope>NUCLEOTIDE SEQUENCE</scope>
    <source>
        <strain evidence="5">JCM 3035</strain>
    </source>
</reference>
<feature type="compositionally biased region" description="Basic and acidic residues" evidence="3">
    <location>
        <begin position="186"/>
        <end position="196"/>
    </location>
</feature>
<feature type="region of interest" description="Disordered" evidence="3">
    <location>
        <begin position="186"/>
        <end position="215"/>
    </location>
</feature>
<dbReference type="EMBL" id="BMPQ01000014">
    <property type="protein sequence ID" value="GGK84492.1"/>
    <property type="molecule type" value="Genomic_DNA"/>
</dbReference>
<evidence type="ECO:0000256" key="3">
    <source>
        <dbReference type="SAM" id="MobiDB-lite"/>
    </source>
</evidence>
<dbReference type="InterPro" id="IPR001763">
    <property type="entry name" value="Rhodanese-like_dom"/>
</dbReference>
<feature type="domain" description="Rhodanese" evidence="4">
    <location>
        <begin position="22"/>
        <end position="140"/>
    </location>
</feature>
<dbReference type="InterPro" id="IPR001307">
    <property type="entry name" value="Thiosulphate_STrfase_CS"/>
</dbReference>
<evidence type="ECO:0000259" key="4">
    <source>
        <dbReference type="PROSITE" id="PS50206"/>
    </source>
</evidence>
<comment type="caution">
    <text evidence="5">The sequence shown here is derived from an EMBL/GenBank/DDBJ whole genome shotgun (WGS) entry which is preliminary data.</text>
</comment>
<dbReference type="InterPro" id="IPR045078">
    <property type="entry name" value="TST/MPST-like"/>
</dbReference>
<protein>
    <submittedName>
        <fullName evidence="5">Sulfurtransferase</fullName>
    </submittedName>
</protein>
<dbReference type="RefSeq" id="WP_189324254.1">
    <property type="nucleotide sequence ID" value="NZ_BMPQ01000014.1"/>
</dbReference>
<accession>A0A917VIY9</accession>
<evidence type="ECO:0000313" key="5">
    <source>
        <dbReference type="EMBL" id="GGK84492.1"/>
    </source>
</evidence>
<dbReference type="PROSITE" id="PS00380">
    <property type="entry name" value="RHODANESE_1"/>
    <property type="match status" value="1"/>
</dbReference>
<dbReference type="Pfam" id="PF00581">
    <property type="entry name" value="Rhodanese"/>
    <property type="match status" value="2"/>
</dbReference>
<dbReference type="CDD" id="cd01448">
    <property type="entry name" value="TST_Repeat_1"/>
    <property type="match status" value="1"/>
</dbReference>
<organism evidence="5 6">
    <name type="scientific">Streptomyces flaveus</name>
    <dbReference type="NCBI Taxonomy" id="66370"/>
    <lineage>
        <taxon>Bacteria</taxon>
        <taxon>Bacillati</taxon>
        <taxon>Actinomycetota</taxon>
        <taxon>Actinomycetes</taxon>
        <taxon>Kitasatosporales</taxon>
        <taxon>Streptomycetaceae</taxon>
        <taxon>Streptomyces</taxon>
        <taxon>Streptomyces aurantiacus group</taxon>
    </lineage>
</organism>
<evidence type="ECO:0000313" key="6">
    <source>
        <dbReference type="Proteomes" id="UP000637788"/>
    </source>
</evidence>
<evidence type="ECO:0000256" key="2">
    <source>
        <dbReference type="ARBA" id="ARBA00022737"/>
    </source>
</evidence>
<dbReference type="GO" id="GO:0004792">
    <property type="term" value="F:thiosulfate-cyanide sulfurtransferase activity"/>
    <property type="evidence" value="ECO:0007669"/>
    <property type="project" value="InterPro"/>
</dbReference>
<proteinExistence type="predicted"/>
<dbReference type="SMART" id="SM00450">
    <property type="entry name" value="RHOD"/>
    <property type="match status" value="2"/>
</dbReference>
<dbReference type="Proteomes" id="UP000637788">
    <property type="component" value="Unassembled WGS sequence"/>
</dbReference>
<dbReference type="SUPFAM" id="SSF52821">
    <property type="entry name" value="Rhodanese/Cell cycle control phosphatase"/>
    <property type="match status" value="2"/>
</dbReference>
<dbReference type="PANTHER" id="PTHR11364">
    <property type="entry name" value="THIOSULFATE SULFERTANSFERASE"/>
    <property type="match status" value="1"/>
</dbReference>
<dbReference type="PANTHER" id="PTHR11364:SF27">
    <property type="entry name" value="SULFURTRANSFERASE"/>
    <property type="match status" value="1"/>
</dbReference>
<name>A0A917VIY9_9ACTN</name>